<dbReference type="RefSeq" id="WP_135504578.1">
    <property type="nucleotide sequence ID" value="NZ_JACHHE010000004.1"/>
</dbReference>
<dbReference type="Pfam" id="PF13487">
    <property type="entry name" value="HD_5"/>
    <property type="match status" value="1"/>
</dbReference>
<evidence type="ECO:0000259" key="1">
    <source>
        <dbReference type="PROSITE" id="PS51832"/>
    </source>
</evidence>
<organism evidence="2 3">
    <name type="scientific">Planococcus koreensis</name>
    <dbReference type="NCBI Taxonomy" id="112331"/>
    <lineage>
        <taxon>Bacteria</taxon>
        <taxon>Bacillati</taxon>
        <taxon>Bacillota</taxon>
        <taxon>Bacilli</taxon>
        <taxon>Bacillales</taxon>
        <taxon>Caryophanaceae</taxon>
        <taxon>Planococcus</taxon>
    </lineage>
</organism>
<dbReference type="CDD" id="cd00077">
    <property type="entry name" value="HDc"/>
    <property type="match status" value="1"/>
</dbReference>
<gene>
    <name evidence="2" type="ORF">HNQ44_001832</name>
</gene>
<proteinExistence type="predicted"/>
<protein>
    <submittedName>
        <fullName evidence="2">HD-GYP domain-containing protein (C-di-GMP phosphodiesterase class II)</fullName>
    </submittedName>
</protein>
<dbReference type="OrthoDB" id="9759601at2"/>
<dbReference type="PROSITE" id="PS51832">
    <property type="entry name" value="HD_GYP"/>
    <property type="match status" value="1"/>
</dbReference>
<dbReference type="SUPFAM" id="SSF109604">
    <property type="entry name" value="HD-domain/PDEase-like"/>
    <property type="match status" value="1"/>
</dbReference>
<reference evidence="2 3" key="1">
    <citation type="submission" date="2020-08" db="EMBL/GenBank/DDBJ databases">
        <title>Genomic Encyclopedia of Type Strains, Phase IV (KMG-IV): sequencing the most valuable type-strain genomes for metagenomic binning, comparative biology and taxonomic classification.</title>
        <authorList>
            <person name="Goeker M."/>
        </authorList>
    </citation>
    <scope>NUCLEOTIDE SEQUENCE [LARGE SCALE GENOMIC DNA]</scope>
    <source>
        <strain evidence="2 3">DSM 15895</strain>
    </source>
</reference>
<evidence type="ECO:0000313" key="3">
    <source>
        <dbReference type="Proteomes" id="UP000525923"/>
    </source>
</evidence>
<comment type="caution">
    <text evidence="2">The sequence shown here is derived from an EMBL/GenBank/DDBJ whole genome shotgun (WGS) entry which is preliminary data.</text>
</comment>
<dbReference type="PANTHER" id="PTHR43155:SF2">
    <property type="entry name" value="CYCLIC DI-GMP PHOSPHODIESTERASE PA4108"/>
    <property type="match status" value="1"/>
</dbReference>
<dbReference type="SMART" id="SM00471">
    <property type="entry name" value="HDc"/>
    <property type="match status" value="1"/>
</dbReference>
<dbReference type="InterPro" id="IPR003607">
    <property type="entry name" value="HD/PDEase_dom"/>
</dbReference>
<dbReference type="InterPro" id="IPR037522">
    <property type="entry name" value="HD_GYP_dom"/>
</dbReference>
<dbReference type="Gene3D" id="1.10.3210.10">
    <property type="entry name" value="Hypothetical protein af1432"/>
    <property type="match status" value="1"/>
</dbReference>
<name>A0A7W8CT46_9BACL</name>
<accession>A0A7W8CT46</accession>
<dbReference type="EMBL" id="JACHHE010000004">
    <property type="protein sequence ID" value="MBB5180404.1"/>
    <property type="molecule type" value="Genomic_DNA"/>
</dbReference>
<keyword evidence="3" id="KW-1185">Reference proteome</keyword>
<sequence length="302" mass="34270">MEGFKVGKNGTVLDSVQLDVSNISLLSRGDGTEVMLQFLEKDKLFYMYPADNSEVMEFCYILTGKVVGEIDGQKIEFGPHEYFSVSGIKEPVHFEVLTDTSFIWVSTEPVFVHLSKEISALMDIVKQVEKKDRYTYNHGDRVVNYSIKIAKKMKLSKVQLENLNIAASLHDIGKVYISAEILNKPTPLTDEEFNIIKKHPLDGAEMLKGTVYEEAYPILAQHHERLNGGGYPNGLKEEEILLEARIIAVSDTFDAMTEDRSYRKAFNAQFALDEIKGMTDTHYDRKVVEAFEEVLKEEGIIK</sequence>
<dbReference type="AlphaFoldDB" id="A0A7W8CT46"/>
<evidence type="ECO:0000313" key="2">
    <source>
        <dbReference type="EMBL" id="MBB5180404.1"/>
    </source>
</evidence>
<dbReference type="PANTHER" id="PTHR43155">
    <property type="entry name" value="CYCLIC DI-GMP PHOSPHODIESTERASE PA4108-RELATED"/>
    <property type="match status" value="1"/>
</dbReference>
<dbReference type="Proteomes" id="UP000525923">
    <property type="component" value="Unassembled WGS sequence"/>
</dbReference>
<feature type="domain" description="HD-GYP" evidence="1">
    <location>
        <begin position="113"/>
        <end position="302"/>
    </location>
</feature>